<feature type="domain" description="DUF559" evidence="1">
    <location>
        <begin position="1"/>
        <end position="52"/>
    </location>
</feature>
<protein>
    <submittedName>
        <fullName evidence="2">Very-short-patch-repair endonuclease</fullName>
    </submittedName>
</protein>
<gene>
    <name evidence="2" type="ORF">HNQ97_000404</name>
</gene>
<dbReference type="Proteomes" id="UP000587524">
    <property type="component" value="Unassembled WGS sequence"/>
</dbReference>
<evidence type="ECO:0000259" key="1">
    <source>
        <dbReference type="Pfam" id="PF04480"/>
    </source>
</evidence>
<keyword evidence="2" id="KW-0255">Endonuclease</keyword>
<name>A0ABR6C0C5_9HYPH</name>
<proteinExistence type="predicted"/>
<keyword evidence="2" id="KW-0540">Nuclease</keyword>
<dbReference type="GO" id="GO:0004519">
    <property type="term" value="F:endonuclease activity"/>
    <property type="evidence" value="ECO:0007669"/>
    <property type="project" value="UniProtKB-KW"/>
</dbReference>
<dbReference type="Pfam" id="PF04480">
    <property type="entry name" value="DUF559"/>
    <property type="match status" value="1"/>
</dbReference>
<keyword evidence="3" id="KW-1185">Reference proteome</keyword>
<accession>A0ABR6C0C5</accession>
<sequence length="77" mass="8889">MVEVDGSQHAHDIRDVHRDETMNRNGRSVIRVWHIDVLQRRKQLLGTIVAVLDGRLDNKTIALDLMFLPAHSNEDHL</sequence>
<dbReference type="InterPro" id="IPR007569">
    <property type="entry name" value="DUF559"/>
</dbReference>
<keyword evidence="2" id="KW-0378">Hydrolase</keyword>
<reference evidence="2 3" key="1">
    <citation type="submission" date="2020-08" db="EMBL/GenBank/DDBJ databases">
        <title>Genomic Encyclopedia of Type Strains, Phase IV (KMG-IV): sequencing the most valuable type-strain genomes for metagenomic binning, comparative biology and taxonomic classification.</title>
        <authorList>
            <person name="Goeker M."/>
        </authorList>
    </citation>
    <scope>NUCLEOTIDE SEQUENCE [LARGE SCALE GENOMIC DNA]</scope>
    <source>
        <strain evidence="2 3">DSM 17455</strain>
    </source>
</reference>
<evidence type="ECO:0000313" key="2">
    <source>
        <dbReference type="EMBL" id="MBA9018419.1"/>
    </source>
</evidence>
<organism evidence="2 3">
    <name type="scientific">Aminobacter ciceronei</name>
    <dbReference type="NCBI Taxonomy" id="150723"/>
    <lineage>
        <taxon>Bacteria</taxon>
        <taxon>Pseudomonadati</taxon>
        <taxon>Pseudomonadota</taxon>
        <taxon>Alphaproteobacteria</taxon>
        <taxon>Hyphomicrobiales</taxon>
        <taxon>Phyllobacteriaceae</taxon>
        <taxon>Aminobacter</taxon>
    </lineage>
</organism>
<comment type="caution">
    <text evidence="2">The sequence shown here is derived from an EMBL/GenBank/DDBJ whole genome shotgun (WGS) entry which is preliminary data.</text>
</comment>
<evidence type="ECO:0000313" key="3">
    <source>
        <dbReference type="Proteomes" id="UP000587524"/>
    </source>
</evidence>
<dbReference type="EMBL" id="JACJHZ010000001">
    <property type="protein sequence ID" value="MBA9018419.1"/>
    <property type="molecule type" value="Genomic_DNA"/>
</dbReference>